<keyword evidence="4" id="KW-1185">Reference proteome</keyword>
<reference evidence="3" key="1">
    <citation type="submission" date="2022-04" db="EMBL/GenBank/DDBJ databases">
        <title>A functionally conserved STORR gene fusion in Papaver species that diverged 16.8 million years ago.</title>
        <authorList>
            <person name="Catania T."/>
        </authorList>
    </citation>
    <scope>NUCLEOTIDE SEQUENCE</scope>
    <source>
        <strain evidence="3">S-188037</strain>
    </source>
</reference>
<accession>A0AAD4T8Y7</accession>
<evidence type="ECO:0000256" key="1">
    <source>
        <dbReference type="SAM" id="MobiDB-lite"/>
    </source>
</evidence>
<dbReference type="EMBL" id="JAJJMB010004170">
    <property type="protein sequence ID" value="KAI3943683.1"/>
    <property type="molecule type" value="Genomic_DNA"/>
</dbReference>
<feature type="signal peptide" evidence="2">
    <location>
        <begin position="1"/>
        <end position="24"/>
    </location>
</feature>
<evidence type="ECO:0000313" key="4">
    <source>
        <dbReference type="Proteomes" id="UP001202328"/>
    </source>
</evidence>
<gene>
    <name evidence="3" type="ORF">MKW98_004188</name>
</gene>
<dbReference type="AlphaFoldDB" id="A0AAD4T8Y7"/>
<name>A0AAD4T8Y7_9MAGN</name>
<evidence type="ECO:0000313" key="3">
    <source>
        <dbReference type="EMBL" id="KAI3943683.1"/>
    </source>
</evidence>
<feature type="chain" id="PRO_5042169044" evidence="2">
    <location>
        <begin position="25"/>
        <end position="101"/>
    </location>
</feature>
<organism evidence="3 4">
    <name type="scientific">Papaver atlanticum</name>
    <dbReference type="NCBI Taxonomy" id="357466"/>
    <lineage>
        <taxon>Eukaryota</taxon>
        <taxon>Viridiplantae</taxon>
        <taxon>Streptophyta</taxon>
        <taxon>Embryophyta</taxon>
        <taxon>Tracheophyta</taxon>
        <taxon>Spermatophyta</taxon>
        <taxon>Magnoliopsida</taxon>
        <taxon>Ranunculales</taxon>
        <taxon>Papaveraceae</taxon>
        <taxon>Papaveroideae</taxon>
        <taxon>Papaver</taxon>
    </lineage>
</organism>
<protein>
    <submittedName>
        <fullName evidence="3">Uncharacterized protein</fullName>
    </submittedName>
</protein>
<dbReference type="Proteomes" id="UP001202328">
    <property type="component" value="Unassembled WGS sequence"/>
</dbReference>
<proteinExistence type="predicted"/>
<comment type="caution">
    <text evidence="3">The sequence shown here is derived from an EMBL/GenBank/DDBJ whole genome shotgun (WGS) entry which is preliminary data.</text>
</comment>
<evidence type="ECO:0000256" key="2">
    <source>
        <dbReference type="SAM" id="SignalP"/>
    </source>
</evidence>
<keyword evidence="2" id="KW-0732">Signal</keyword>
<feature type="region of interest" description="Disordered" evidence="1">
    <location>
        <begin position="27"/>
        <end position="46"/>
    </location>
</feature>
<sequence>MAKISSSSTLFLVGFLLLLITVSPTTDKAAAPGTAPDGSECPMRDAANSMGTSRVVAGLSCQGCMKSCFKKCGKSKSKTGLACRQMTSTKWSCGCCCSKDY</sequence>